<dbReference type="CDD" id="cd06225">
    <property type="entry name" value="HAMP"/>
    <property type="match status" value="1"/>
</dbReference>
<evidence type="ECO:0000256" key="9">
    <source>
        <dbReference type="PROSITE-ProRule" id="PRU00284"/>
    </source>
</evidence>
<dbReference type="SMART" id="SM00283">
    <property type="entry name" value="MA"/>
    <property type="match status" value="1"/>
</dbReference>
<accession>A0A143HB36</accession>
<evidence type="ECO:0000256" key="2">
    <source>
        <dbReference type="ARBA" id="ARBA00022475"/>
    </source>
</evidence>
<dbReference type="Pfam" id="PF00672">
    <property type="entry name" value="HAMP"/>
    <property type="match status" value="1"/>
</dbReference>
<keyword evidence="14" id="KW-1185">Reference proteome</keyword>
<dbReference type="OrthoDB" id="9760371at2"/>
<dbReference type="RefSeq" id="WP_066786864.1">
    <property type="nucleotide sequence ID" value="NZ_CP014806.1"/>
</dbReference>
<dbReference type="InterPro" id="IPR029151">
    <property type="entry name" value="Sensor-like_sf"/>
</dbReference>
<keyword evidence="5 10" id="KW-1133">Transmembrane helix</keyword>
<dbReference type="CDD" id="cd12912">
    <property type="entry name" value="PDC2_MCP_like"/>
    <property type="match status" value="1"/>
</dbReference>
<sequence>MKKSKLALSWLKKSISTKLSLSLLVAIIIVFSVTGVMNYTYTKSLLIHDIEEELSTKSNATAESVNSMFSEKQAIVRQIAANQEITDYLHTTQSRNEARTDSHYKTVMQSLDRIPKADESIAMVWVASIDGNFLIGNNNLLQDKSFDIKTRPWYQPALADDDVYFTEPYMDQVFGKVILSAIKQIKDGNKTLGFVAIDLFLDDLPGIMQSYKLGKGGYSFLLDNNGTILYHPDKKLILEKKLSDLTGDMGKIGQKMVTGKEGLQLASVKGQNQYVGYSQVPATGWSVGTSIPQKIALASLDEYVKKMILFFAIGGLLLILIVYLLSKKMLQSIPYMSKVIKVLATGDLTPRLKVQSSDELGQMATDINLMIDSFADTINQVNDSVGQLAASSEELTAISDETVKFSNEVASSTQQIVKGSEQQIEGADQTSYSMEEMANGVQRVAESTTNVSEQTNMSANEATEGYNNIQHAMDQMEQIRNSVGDASSEIQKLEVYSKNIDEMVSGITNIASQTQLLSLNASIEAARAGEHGKGFAVVAAEVKKLSAESQEFSSHIAAIIQKVQSSTATAAKLMNKGVGDVDEGSAILNTAGSSFKQMTNAFQTIADQVSEVSAAAEEISAGTEEVTAAMNDISSVTRNTFEHTKGIASAAEQQSVFMEEISSSAKTLSEMAEDLQTALAKFKTNQ</sequence>
<dbReference type="Gene3D" id="1.10.8.500">
    <property type="entry name" value="HAMP domain in histidine kinase"/>
    <property type="match status" value="1"/>
</dbReference>
<dbReference type="SMART" id="SM00304">
    <property type="entry name" value="HAMP"/>
    <property type="match status" value="1"/>
</dbReference>
<dbReference type="Pfam" id="PF02743">
    <property type="entry name" value="dCache_1"/>
    <property type="match status" value="1"/>
</dbReference>
<dbReference type="GO" id="GO:0005886">
    <property type="term" value="C:plasma membrane"/>
    <property type="evidence" value="ECO:0007669"/>
    <property type="project" value="UniProtKB-SubCell"/>
</dbReference>
<evidence type="ECO:0000256" key="8">
    <source>
        <dbReference type="ARBA" id="ARBA00029447"/>
    </source>
</evidence>
<evidence type="ECO:0000256" key="4">
    <source>
        <dbReference type="ARBA" id="ARBA00022692"/>
    </source>
</evidence>
<dbReference type="CDD" id="cd12913">
    <property type="entry name" value="PDC1_MCP_like"/>
    <property type="match status" value="1"/>
</dbReference>
<organism evidence="13 14">
    <name type="scientific">Rummeliibacillus stabekisii</name>
    <dbReference type="NCBI Taxonomy" id="241244"/>
    <lineage>
        <taxon>Bacteria</taxon>
        <taxon>Bacillati</taxon>
        <taxon>Bacillota</taxon>
        <taxon>Bacilli</taxon>
        <taxon>Bacillales</taxon>
        <taxon>Caryophanaceae</taxon>
        <taxon>Rummeliibacillus</taxon>
    </lineage>
</organism>
<feature type="transmembrane region" description="Helical" evidence="10">
    <location>
        <begin position="307"/>
        <end position="326"/>
    </location>
</feature>
<proteinExistence type="inferred from homology"/>
<evidence type="ECO:0000259" key="11">
    <source>
        <dbReference type="PROSITE" id="PS50111"/>
    </source>
</evidence>
<dbReference type="PROSITE" id="PS50885">
    <property type="entry name" value="HAMP"/>
    <property type="match status" value="1"/>
</dbReference>
<evidence type="ECO:0000256" key="6">
    <source>
        <dbReference type="ARBA" id="ARBA00023136"/>
    </source>
</evidence>
<evidence type="ECO:0000256" key="7">
    <source>
        <dbReference type="ARBA" id="ARBA00023224"/>
    </source>
</evidence>
<evidence type="ECO:0000256" key="1">
    <source>
        <dbReference type="ARBA" id="ARBA00004651"/>
    </source>
</evidence>
<dbReference type="KEGG" id="rst:ATY39_05300"/>
<dbReference type="EMBL" id="CP014806">
    <property type="protein sequence ID" value="AMW98922.1"/>
    <property type="molecule type" value="Genomic_DNA"/>
</dbReference>
<reference evidence="13 14" key="1">
    <citation type="journal article" date="2016" name="Genome Announc.">
        <title>Whole-Genome Sequence of Rummeliibacillus stabekisii Strain PP9 Isolated from Antarctic Soil.</title>
        <authorList>
            <person name="da Mota F.F."/>
            <person name="Vollu R.E."/>
            <person name="Jurelevicius D."/>
            <person name="Seldin L."/>
        </authorList>
    </citation>
    <scope>NUCLEOTIDE SEQUENCE [LARGE SCALE GENOMIC DNA]</scope>
    <source>
        <strain evidence="13 14">PP9</strain>
    </source>
</reference>
<evidence type="ECO:0000259" key="12">
    <source>
        <dbReference type="PROSITE" id="PS50885"/>
    </source>
</evidence>
<dbReference type="Gene3D" id="3.30.450.20">
    <property type="entry name" value="PAS domain"/>
    <property type="match status" value="2"/>
</dbReference>
<dbReference type="SUPFAM" id="SSF103190">
    <property type="entry name" value="Sensory domain-like"/>
    <property type="match status" value="1"/>
</dbReference>
<dbReference type="InterPro" id="IPR033479">
    <property type="entry name" value="dCache_1"/>
</dbReference>
<dbReference type="InterPro" id="IPR004089">
    <property type="entry name" value="MCPsignal_dom"/>
</dbReference>
<dbReference type="PANTHER" id="PTHR32089:SF112">
    <property type="entry name" value="LYSOZYME-LIKE PROTEIN-RELATED"/>
    <property type="match status" value="1"/>
</dbReference>
<dbReference type="Pfam" id="PF00015">
    <property type="entry name" value="MCPsignal"/>
    <property type="match status" value="1"/>
</dbReference>
<dbReference type="STRING" id="241244.ATY39_05300"/>
<evidence type="ECO:0000256" key="5">
    <source>
        <dbReference type="ARBA" id="ARBA00022989"/>
    </source>
</evidence>
<comment type="subcellular location">
    <subcellularLocation>
        <location evidence="1">Cell membrane</location>
        <topology evidence="1">Multi-pass membrane protein</topology>
    </subcellularLocation>
</comment>
<feature type="domain" description="HAMP" evidence="12">
    <location>
        <begin position="327"/>
        <end position="379"/>
    </location>
</feature>
<evidence type="ECO:0000256" key="10">
    <source>
        <dbReference type="SAM" id="Phobius"/>
    </source>
</evidence>
<keyword evidence="7 9" id="KW-0807">Transducer</keyword>
<keyword evidence="3" id="KW-0145">Chemotaxis</keyword>
<reference evidence="14" key="2">
    <citation type="submission" date="2016-03" db="EMBL/GenBank/DDBJ databases">
        <authorList>
            <person name="Ploux O."/>
        </authorList>
    </citation>
    <scope>NUCLEOTIDE SEQUENCE [LARGE SCALE GENOMIC DNA]</scope>
    <source>
        <strain evidence="14">PP9</strain>
    </source>
</reference>
<comment type="similarity">
    <text evidence="8">Belongs to the methyl-accepting chemotaxis (MCP) protein family.</text>
</comment>
<evidence type="ECO:0008006" key="15">
    <source>
        <dbReference type="Google" id="ProtNLM"/>
    </source>
</evidence>
<feature type="domain" description="Methyl-accepting transducer" evidence="11">
    <location>
        <begin position="398"/>
        <end position="634"/>
    </location>
</feature>
<dbReference type="GO" id="GO:0006935">
    <property type="term" value="P:chemotaxis"/>
    <property type="evidence" value="ECO:0007669"/>
    <property type="project" value="UniProtKB-KW"/>
</dbReference>
<evidence type="ECO:0000313" key="13">
    <source>
        <dbReference type="EMBL" id="AMW98922.1"/>
    </source>
</evidence>
<name>A0A143HB36_9BACL</name>
<dbReference type="Proteomes" id="UP000076021">
    <property type="component" value="Chromosome"/>
</dbReference>
<dbReference type="InterPro" id="IPR003660">
    <property type="entry name" value="HAMP_dom"/>
</dbReference>
<dbReference type="CDD" id="cd11386">
    <property type="entry name" value="MCP_signal"/>
    <property type="match status" value="1"/>
</dbReference>
<feature type="transmembrane region" description="Helical" evidence="10">
    <location>
        <begin position="21"/>
        <end position="41"/>
    </location>
</feature>
<gene>
    <name evidence="13" type="ORF">ATY39_05300</name>
</gene>
<dbReference type="PANTHER" id="PTHR32089">
    <property type="entry name" value="METHYL-ACCEPTING CHEMOTAXIS PROTEIN MCPB"/>
    <property type="match status" value="1"/>
</dbReference>
<dbReference type="PROSITE" id="PS50111">
    <property type="entry name" value="CHEMOTAXIS_TRANSDUC_2"/>
    <property type="match status" value="1"/>
</dbReference>
<protein>
    <recommendedName>
        <fullName evidence="15">Chemotaxis protein</fullName>
    </recommendedName>
</protein>
<keyword evidence="4 10" id="KW-0812">Transmembrane</keyword>
<keyword evidence="6 10" id="KW-0472">Membrane</keyword>
<evidence type="ECO:0000313" key="14">
    <source>
        <dbReference type="Proteomes" id="UP000076021"/>
    </source>
</evidence>
<dbReference type="GO" id="GO:0007165">
    <property type="term" value="P:signal transduction"/>
    <property type="evidence" value="ECO:0007669"/>
    <property type="project" value="UniProtKB-KW"/>
</dbReference>
<dbReference type="Gene3D" id="1.10.287.950">
    <property type="entry name" value="Methyl-accepting chemotaxis protein"/>
    <property type="match status" value="1"/>
</dbReference>
<keyword evidence="2" id="KW-1003">Cell membrane</keyword>
<dbReference type="AlphaFoldDB" id="A0A143HB36"/>
<evidence type="ECO:0000256" key="3">
    <source>
        <dbReference type="ARBA" id="ARBA00022500"/>
    </source>
</evidence>
<dbReference type="SUPFAM" id="SSF58104">
    <property type="entry name" value="Methyl-accepting chemotaxis protein (MCP) signaling domain"/>
    <property type="match status" value="1"/>
</dbReference>